<dbReference type="OrthoDB" id="8855283at2"/>
<organism evidence="1 2">
    <name type="scientific">Variovorax paradoxus (strain EPS)</name>
    <dbReference type="NCBI Taxonomy" id="595537"/>
    <lineage>
        <taxon>Bacteria</taxon>
        <taxon>Pseudomonadati</taxon>
        <taxon>Pseudomonadota</taxon>
        <taxon>Betaproteobacteria</taxon>
        <taxon>Burkholderiales</taxon>
        <taxon>Comamonadaceae</taxon>
        <taxon>Variovorax</taxon>
    </lineage>
</organism>
<evidence type="ECO:0000313" key="2">
    <source>
        <dbReference type="Proteomes" id="UP000008917"/>
    </source>
</evidence>
<sequence length="68" mass="7709">MTAVVKEIRLGWSLEVSHLKHQIQAAASWKPETAALRRDLEIMAEVGNEVFGEGTHWIEERTVPTKPE</sequence>
<protein>
    <submittedName>
        <fullName evidence="1">Methyl-accepting chemotaxis sensory transducer</fullName>
    </submittedName>
</protein>
<dbReference type="Proteomes" id="UP000008917">
    <property type="component" value="Chromosome"/>
</dbReference>
<dbReference type="KEGG" id="vpe:Varpa_5211"/>
<gene>
    <name evidence="1" type="ordered locus">Varpa_5211</name>
</gene>
<dbReference type="HOGENOM" id="CLU_2830057_0_0_4"/>
<name>E6V5B3_VARPE</name>
<reference evidence="2" key="1">
    <citation type="submission" date="2010-12" db="EMBL/GenBank/DDBJ databases">
        <title>Complete sequence of Variovorax paradoxus EPS.</title>
        <authorList>
            <consortium name="US DOE Joint Genome Institute"/>
            <person name="Lucas S."/>
            <person name="Copeland A."/>
            <person name="Lapidus A."/>
            <person name="Cheng J.-F."/>
            <person name="Goodwin L."/>
            <person name="Pitluck S."/>
            <person name="Teshima H."/>
            <person name="Detter J.C."/>
            <person name="Han C."/>
            <person name="Tapia R."/>
            <person name="Land M."/>
            <person name="Hauser L."/>
            <person name="Kyrpides N."/>
            <person name="Ivanova N."/>
            <person name="Ovchinnikova G."/>
            <person name="Orwin P."/>
            <person name="Han J.-I.G."/>
            <person name="Woyke T."/>
        </authorList>
    </citation>
    <scope>NUCLEOTIDE SEQUENCE [LARGE SCALE GENOMIC DNA]</scope>
    <source>
        <strain evidence="2">EPS</strain>
    </source>
</reference>
<proteinExistence type="predicted"/>
<dbReference type="RefSeq" id="WP_013543572.1">
    <property type="nucleotide sequence ID" value="NC_014931.1"/>
</dbReference>
<dbReference type="AlphaFoldDB" id="E6V5B3"/>
<evidence type="ECO:0000313" key="1">
    <source>
        <dbReference type="EMBL" id="ADU39367.1"/>
    </source>
</evidence>
<accession>E6V5B3</accession>
<dbReference type="EMBL" id="CP002417">
    <property type="protein sequence ID" value="ADU39367.1"/>
    <property type="molecule type" value="Genomic_DNA"/>
</dbReference>
<reference evidence="1 2" key="2">
    <citation type="journal article" date="2013" name="Genome Announc.">
        <title>Genome of the Root-Associated Plant Growth-Promoting Bacterium Variovorax paradoxus Strain EPS.</title>
        <authorList>
            <person name="Han J.I."/>
            <person name="Spain J.C."/>
            <person name="Leadbetter J.R."/>
            <person name="Ovchinnikova G."/>
            <person name="Goodwin L.A."/>
            <person name="Han C.S."/>
            <person name="Woyke T."/>
            <person name="Davenport K.W."/>
            <person name="Orwin P.M."/>
        </authorList>
    </citation>
    <scope>NUCLEOTIDE SEQUENCE [LARGE SCALE GENOMIC DNA]</scope>
    <source>
        <strain evidence="1 2">EPS</strain>
    </source>
</reference>